<evidence type="ECO:0000313" key="2">
    <source>
        <dbReference type="EMBL" id="KKF35242.1"/>
    </source>
</evidence>
<evidence type="ECO:0000313" key="3">
    <source>
        <dbReference type="Proteomes" id="UP000033924"/>
    </source>
</evidence>
<dbReference type="EMBL" id="JXNU01000003">
    <property type="protein sequence ID" value="KKF35242.1"/>
    <property type="molecule type" value="Genomic_DNA"/>
</dbReference>
<dbReference type="InterPro" id="IPR013611">
    <property type="entry name" value="Transp-assoc_OB_typ2"/>
</dbReference>
<dbReference type="PATRIC" id="fig|65700.7.peg.1791"/>
<dbReference type="AlphaFoldDB" id="A0A0M2KD62"/>
<sequence length="75" mass="8446">MNVNAPEAGDQQVRARIQQFIYLGNHVCMLTEVAGQGSFMVKLSPAKMDSSWKPGSEVRLSWQPQRLRALDVMIQ</sequence>
<dbReference type="GO" id="GO:0022857">
    <property type="term" value="F:transmembrane transporter activity"/>
    <property type="evidence" value="ECO:0007669"/>
    <property type="project" value="InterPro"/>
</dbReference>
<feature type="domain" description="Transport-associated OB type 2" evidence="1">
    <location>
        <begin position="7"/>
        <end position="70"/>
    </location>
</feature>
<evidence type="ECO:0000259" key="1">
    <source>
        <dbReference type="Pfam" id="PF08402"/>
    </source>
</evidence>
<protein>
    <recommendedName>
        <fullName evidence="1">Transport-associated OB type 2 domain-containing protein</fullName>
    </recommendedName>
</protein>
<dbReference type="Pfam" id="PF08402">
    <property type="entry name" value="TOBE_2"/>
    <property type="match status" value="1"/>
</dbReference>
<organism evidence="2 3">
    <name type="scientific">Erwinia tracheiphila</name>
    <dbReference type="NCBI Taxonomy" id="65700"/>
    <lineage>
        <taxon>Bacteria</taxon>
        <taxon>Pseudomonadati</taxon>
        <taxon>Pseudomonadota</taxon>
        <taxon>Gammaproteobacteria</taxon>
        <taxon>Enterobacterales</taxon>
        <taxon>Erwiniaceae</taxon>
        <taxon>Erwinia</taxon>
    </lineage>
</organism>
<dbReference type="STRING" id="65700.SY86_07070"/>
<comment type="caution">
    <text evidence="2">The sequence shown here is derived from an EMBL/GenBank/DDBJ whole genome shotgun (WGS) entry which is preliminary data.</text>
</comment>
<name>A0A0M2KD62_9GAMM</name>
<dbReference type="InterPro" id="IPR008995">
    <property type="entry name" value="Mo/tungstate-bd_C_term_dom"/>
</dbReference>
<dbReference type="SUPFAM" id="SSF50331">
    <property type="entry name" value="MOP-like"/>
    <property type="match status" value="1"/>
</dbReference>
<dbReference type="GO" id="GO:0043190">
    <property type="term" value="C:ATP-binding cassette (ABC) transporter complex"/>
    <property type="evidence" value="ECO:0007669"/>
    <property type="project" value="InterPro"/>
</dbReference>
<reference evidence="2 3" key="1">
    <citation type="submission" date="2015-01" db="EMBL/GenBank/DDBJ databases">
        <title>Erwinia tracheiphila.</title>
        <authorList>
            <person name="Shapiro L.R."/>
        </authorList>
    </citation>
    <scope>NUCLEOTIDE SEQUENCE [LARGE SCALE GENOMIC DNA]</scope>
    <source>
        <strain evidence="2 3">BuffGH</strain>
    </source>
</reference>
<accession>A0A0M2KD62</accession>
<dbReference type="Proteomes" id="UP000033924">
    <property type="component" value="Unassembled WGS sequence"/>
</dbReference>
<gene>
    <name evidence="2" type="ORF">SY86_07070</name>
</gene>
<keyword evidence="3" id="KW-1185">Reference proteome</keyword>
<dbReference type="GO" id="GO:0005524">
    <property type="term" value="F:ATP binding"/>
    <property type="evidence" value="ECO:0007669"/>
    <property type="project" value="InterPro"/>
</dbReference>
<proteinExistence type="predicted"/>